<dbReference type="Proteomes" id="UP001056120">
    <property type="component" value="Linkage Group LG21"/>
</dbReference>
<accession>A0ACB9CAU3</accession>
<comment type="caution">
    <text evidence="1">The sequence shown here is derived from an EMBL/GenBank/DDBJ whole genome shotgun (WGS) entry which is preliminary data.</text>
</comment>
<protein>
    <submittedName>
        <fullName evidence="1">Uncharacterized protein</fullName>
    </submittedName>
</protein>
<reference evidence="2" key="1">
    <citation type="journal article" date="2022" name="Mol. Ecol. Resour.">
        <title>The genomes of chicory, endive, great burdock and yacon provide insights into Asteraceae palaeo-polyploidization history and plant inulin production.</title>
        <authorList>
            <person name="Fan W."/>
            <person name="Wang S."/>
            <person name="Wang H."/>
            <person name="Wang A."/>
            <person name="Jiang F."/>
            <person name="Liu H."/>
            <person name="Zhao H."/>
            <person name="Xu D."/>
            <person name="Zhang Y."/>
        </authorList>
    </citation>
    <scope>NUCLEOTIDE SEQUENCE [LARGE SCALE GENOMIC DNA]</scope>
    <source>
        <strain evidence="2">cv. Yunnan</strain>
    </source>
</reference>
<sequence>MIYTAIDTFYLTDDQLQNTPSRKDGIDEATETTLRIYGCDLIQESGILLKLPQQVMATGQVLFHRFYCKKSFVRFNVKRIAAGCVLLASKLEENPRRARHILNVFNRMECRRENLHIQHLEAFSEKYSELKMDLIRSERYLLRELGFICHVEHPHKFISNYLATLETPSELRQEAWNLANDSLRTTLCVRFKSAVVACGVVYAAARRFHVPLPENPPWWKAFDADKTGIDEVCRVLAHLYTLSKARYIPVCKQGGSFTTTPSQPVPKEGPPMLDDTDMTTKASPAAVDPDSKDSLIKPAAKLKDLTKSDEGEDPSIERSKDRERERHKARDHERDREKVKVRRHRSKDRGHAEKPKHHSSRDRDYHAASYSSREKDRHRHHSYG</sequence>
<name>A0ACB9CAU3_9ASTR</name>
<gene>
    <name evidence="1" type="ORF">L1987_62567</name>
</gene>
<dbReference type="EMBL" id="CM042038">
    <property type="protein sequence ID" value="KAI3731379.1"/>
    <property type="molecule type" value="Genomic_DNA"/>
</dbReference>
<proteinExistence type="predicted"/>
<evidence type="ECO:0000313" key="1">
    <source>
        <dbReference type="EMBL" id="KAI3731379.1"/>
    </source>
</evidence>
<organism evidence="1 2">
    <name type="scientific">Smallanthus sonchifolius</name>
    <dbReference type="NCBI Taxonomy" id="185202"/>
    <lineage>
        <taxon>Eukaryota</taxon>
        <taxon>Viridiplantae</taxon>
        <taxon>Streptophyta</taxon>
        <taxon>Embryophyta</taxon>
        <taxon>Tracheophyta</taxon>
        <taxon>Spermatophyta</taxon>
        <taxon>Magnoliopsida</taxon>
        <taxon>eudicotyledons</taxon>
        <taxon>Gunneridae</taxon>
        <taxon>Pentapetalae</taxon>
        <taxon>asterids</taxon>
        <taxon>campanulids</taxon>
        <taxon>Asterales</taxon>
        <taxon>Asteraceae</taxon>
        <taxon>Asteroideae</taxon>
        <taxon>Heliantheae alliance</taxon>
        <taxon>Millerieae</taxon>
        <taxon>Smallanthus</taxon>
    </lineage>
</organism>
<reference evidence="1 2" key="2">
    <citation type="journal article" date="2022" name="Mol. Ecol. Resour.">
        <title>The genomes of chicory, endive, great burdock and yacon provide insights into Asteraceae paleo-polyploidization history and plant inulin production.</title>
        <authorList>
            <person name="Fan W."/>
            <person name="Wang S."/>
            <person name="Wang H."/>
            <person name="Wang A."/>
            <person name="Jiang F."/>
            <person name="Liu H."/>
            <person name="Zhao H."/>
            <person name="Xu D."/>
            <person name="Zhang Y."/>
        </authorList>
    </citation>
    <scope>NUCLEOTIDE SEQUENCE [LARGE SCALE GENOMIC DNA]</scope>
    <source>
        <strain evidence="2">cv. Yunnan</strain>
        <tissue evidence="1">Leaves</tissue>
    </source>
</reference>
<evidence type="ECO:0000313" key="2">
    <source>
        <dbReference type="Proteomes" id="UP001056120"/>
    </source>
</evidence>
<keyword evidence="2" id="KW-1185">Reference proteome</keyword>